<dbReference type="CDD" id="cd08870">
    <property type="entry name" value="START_STARD2_7-like"/>
    <property type="match status" value="1"/>
</dbReference>
<dbReference type="InterPro" id="IPR023393">
    <property type="entry name" value="START-like_dom_sf"/>
</dbReference>
<dbReference type="PROSITE" id="PS50848">
    <property type="entry name" value="START"/>
    <property type="match status" value="1"/>
</dbReference>
<evidence type="ECO:0000259" key="2">
    <source>
        <dbReference type="PROSITE" id="PS50848"/>
    </source>
</evidence>
<proteinExistence type="predicted"/>
<evidence type="ECO:0000313" key="4">
    <source>
        <dbReference type="Proteomes" id="UP001552299"/>
    </source>
</evidence>
<reference evidence="3 4" key="1">
    <citation type="journal article" date="2024" name="Plant Biotechnol. J.">
        <title>Dendrobium thyrsiflorum genome and its molecular insights into genes involved in important horticultural traits.</title>
        <authorList>
            <person name="Chen B."/>
            <person name="Wang J.Y."/>
            <person name="Zheng P.J."/>
            <person name="Li K.L."/>
            <person name="Liang Y.M."/>
            <person name="Chen X.F."/>
            <person name="Zhang C."/>
            <person name="Zhao X."/>
            <person name="He X."/>
            <person name="Zhang G.Q."/>
            <person name="Liu Z.J."/>
            <person name="Xu Q."/>
        </authorList>
    </citation>
    <scope>NUCLEOTIDE SEQUENCE [LARGE SCALE GENOMIC DNA]</scope>
    <source>
        <strain evidence="3">GZMU011</strain>
    </source>
</reference>
<keyword evidence="4" id="KW-1185">Reference proteome</keyword>
<accession>A0ABD0TWV9</accession>
<evidence type="ECO:0000256" key="1">
    <source>
        <dbReference type="SAM" id="Phobius"/>
    </source>
</evidence>
<feature type="transmembrane region" description="Helical" evidence="1">
    <location>
        <begin position="20"/>
        <end position="45"/>
    </location>
</feature>
<protein>
    <recommendedName>
        <fullName evidence="2">START domain-containing protein</fullName>
    </recommendedName>
</protein>
<dbReference type="SUPFAM" id="SSF55961">
    <property type="entry name" value="Bet v1-like"/>
    <property type="match status" value="1"/>
</dbReference>
<dbReference type="EMBL" id="JANQDX010000019">
    <property type="protein sequence ID" value="KAL0904128.1"/>
    <property type="molecule type" value="Genomic_DNA"/>
</dbReference>
<gene>
    <name evidence="3" type="ORF">M5K25_026202</name>
</gene>
<dbReference type="Proteomes" id="UP001552299">
    <property type="component" value="Unassembled WGS sequence"/>
</dbReference>
<organism evidence="3 4">
    <name type="scientific">Dendrobium thyrsiflorum</name>
    <name type="common">Pinecone-like raceme dendrobium</name>
    <name type="synonym">Orchid</name>
    <dbReference type="NCBI Taxonomy" id="117978"/>
    <lineage>
        <taxon>Eukaryota</taxon>
        <taxon>Viridiplantae</taxon>
        <taxon>Streptophyta</taxon>
        <taxon>Embryophyta</taxon>
        <taxon>Tracheophyta</taxon>
        <taxon>Spermatophyta</taxon>
        <taxon>Magnoliopsida</taxon>
        <taxon>Liliopsida</taxon>
        <taxon>Asparagales</taxon>
        <taxon>Orchidaceae</taxon>
        <taxon>Epidendroideae</taxon>
        <taxon>Malaxideae</taxon>
        <taxon>Dendrobiinae</taxon>
        <taxon>Dendrobium</taxon>
    </lineage>
</organism>
<sequence length="428" mass="48578">MALILNALMEIMRMPTIGGVLLELAFLATPLWVAVFVGLVVGWAWRPRWAAGLVGGGKGSSDDEMSANESKDAFYGLQLAVPKLDWLRVQLPSYVTYLIPEQSSEKKERDVDLGSPSQENKNLAVTLEDFQNLFALVETTDGGPAWIHMMDKSLPSMSYQAWRRDLEKGPPQYRSRTVFDDAKPETVRDFFWDDEFRMKNNWDDMLLYHESLEECPVTGTMLVHWIRKFPFFCSDREYTIGRRIWEVDGAYYCVTKGVPYSSIPRRKKPRRVDLYYSSWCIRAVESRRGDGQMTACEVLLFHYEDMGIPWEIAKLGVRQGMWGCVKKIEPGLRAYQAARNSGEPLSPCSMMAQINTKITSAYLKSLGDYNDQCADIVEAEKKPWGSNIPKFVLIGGALALACTVDRGLISKAIIFGAVRRFAKIGRRL</sequence>
<keyword evidence="1" id="KW-0472">Membrane</keyword>
<name>A0ABD0TWV9_DENTH</name>
<comment type="caution">
    <text evidence="3">The sequence shown here is derived from an EMBL/GenBank/DDBJ whole genome shotgun (WGS) entry which is preliminary data.</text>
</comment>
<keyword evidence="1" id="KW-1133">Transmembrane helix</keyword>
<dbReference type="Gene3D" id="3.30.530.20">
    <property type="match status" value="1"/>
</dbReference>
<dbReference type="InterPro" id="IPR002913">
    <property type="entry name" value="START_lipid-bd_dom"/>
</dbReference>
<keyword evidence="1" id="KW-0812">Transmembrane</keyword>
<dbReference type="InterPro" id="IPR051213">
    <property type="entry name" value="START_lipid_transfer"/>
</dbReference>
<dbReference type="PANTHER" id="PTHR19308:SF39">
    <property type="entry name" value="PHOSPHATIDYLCHOLINE TRANSFER PROTEIN"/>
    <property type="match status" value="1"/>
</dbReference>
<dbReference type="GO" id="GO:0005737">
    <property type="term" value="C:cytoplasm"/>
    <property type="evidence" value="ECO:0007669"/>
    <property type="project" value="UniProtKB-ARBA"/>
</dbReference>
<feature type="domain" description="START" evidence="2">
    <location>
        <begin position="144"/>
        <end position="337"/>
    </location>
</feature>
<evidence type="ECO:0000313" key="3">
    <source>
        <dbReference type="EMBL" id="KAL0904128.1"/>
    </source>
</evidence>
<dbReference type="PANTHER" id="PTHR19308">
    <property type="entry name" value="PHOSPHATIDYLCHOLINE TRANSFER PROTEIN"/>
    <property type="match status" value="1"/>
</dbReference>
<dbReference type="AlphaFoldDB" id="A0ABD0TWV9"/>
<dbReference type="FunFam" id="3.30.530.20:FF:000006">
    <property type="entry name" value="StAR-related lipid transfer protein 7, mitochondrial"/>
    <property type="match status" value="1"/>
</dbReference>